<keyword evidence="2" id="KW-1185">Reference proteome</keyword>
<evidence type="ECO:0000313" key="1">
    <source>
        <dbReference type="EMBL" id="KAI9921835.1"/>
    </source>
</evidence>
<reference evidence="1 2" key="1">
    <citation type="journal article" date="2022" name="bioRxiv">
        <title>The genome of the oomycete Peronosclerospora sorghi, a cosmopolitan pathogen of maize and sorghum, is inflated with dispersed pseudogenes.</title>
        <authorList>
            <person name="Fletcher K."/>
            <person name="Martin F."/>
            <person name="Isakeit T."/>
            <person name="Cavanaugh K."/>
            <person name="Magill C."/>
            <person name="Michelmore R."/>
        </authorList>
    </citation>
    <scope>NUCLEOTIDE SEQUENCE [LARGE SCALE GENOMIC DNA]</scope>
    <source>
        <strain evidence="1">P6</strain>
    </source>
</reference>
<accession>A0ACC0WSF0</accession>
<sequence>MERVMKNVMFVFAGMTDMSNIGSKKFASIPDPQRIVYGFEIASRQVQMNTKFSDRQLPFLLPSVCHYAVVLNHILLEFFKYILLCHEVSTRSISTCHRFLLMFRWNVW</sequence>
<proteinExistence type="predicted"/>
<name>A0ACC0WSF0_9STRA</name>
<evidence type="ECO:0000313" key="2">
    <source>
        <dbReference type="Proteomes" id="UP001163321"/>
    </source>
</evidence>
<comment type="caution">
    <text evidence="1">The sequence shown here is derived from an EMBL/GenBank/DDBJ whole genome shotgun (WGS) entry which is preliminary data.</text>
</comment>
<protein>
    <submittedName>
        <fullName evidence="1">Uncharacterized protein</fullName>
    </submittedName>
</protein>
<dbReference type="EMBL" id="CM047580">
    <property type="protein sequence ID" value="KAI9921835.1"/>
    <property type="molecule type" value="Genomic_DNA"/>
</dbReference>
<gene>
    <name evidence="1" type="ORF">PsorP6_000732</name>
</gene>
<organism evidence="1 2">
    <name type="scientific">Peronosclerospora sorghi</name>
    <dbReference type="NCBI Taxonomy" id="230839"/>
    <lineage>
        <taxon>Eukaryota</taxon>
        <taxon>Sar</taxon>
        <taxon>Stramenopiles</taxon>
        <taxon>Oomycota</taxon>
        <taxon>Peronosporomycetes</taxon>
        <taxon>Peronosporales</taxon>
        <taxon>Peronosporaceae</taxon>
        <taxon>Peronosclerospora</taxon>
    </lineage>
</organism>
<dbReference type="Proteomes" id="UP001163321">
    <property type="component" value="Chromosome 1"/>
</dbReference>